<evidence type="ECO:0000256" key="5">
    <source>
        <dbReference type="ARBA" id="ARBA00023136"/>
    </source>
</evidence>
<dbReference type="Gene3D" id="1.20.1250.20">
    <property type="entry name" value="MFS general substrate transporter like domains"/>
    <property type="match status" value="2"/>
</dbReference>
<dbReference type="AlphaFoldDB" id="A0AAJ8KQA8"/>
<feature type="domain" description="Major facilitator superfamily (MFS) profile" evidence="7">
    <location>
        <begin position="61"/>
        <end position="473"/>
    </location>
</feature>
<feature type="transmembrane region" description="Helical" evidence="6">
    <location>
        <begin position="451"/>
        <end position="472"/>
    </location>
</feature>
<reference evidence="8" key="1">
    <citation type="submission" date="2013-07" db="EMBL/GenBank/DDBJ databases">
        <authorList>
            <consortium name="The Broad Institute Genome Sequencing Platform"/>
            <person name="Cuomo C."/>
            <person name="Litvintseva A."/>
            <person name="Chen Y."/>
            <person name="Heitman J."/>
            <person name="Sun S."/>
            <person name="Springer D."/>
            <person name="Dromer F."/>
            <person name="Young S.K."/>
            <person name="Zeng Q."/>
            <person name="Gargeya S."/>
            <person name="Fitzgerald M."/>
            <person name="Abouelleil A."/>
            <person name="Alvarado L."/>
            <person name="Berlin A.M."/>
            <person name="Chapman S.B."/>
            <person name="Dewar J."/>
            <person name="Goldberg J."/>
            <person name="Griggs A."/>
            <person name="Gujja S."/>
            <person name="Hansen M."/>
            <person name="Howarth C."/>
            <person name="Imamovic A."/>
            <person name="Larimer J."/>
            <person name="McCowan C."/>
            <person name="Murphy C."/>
            <person name="Pearson M."/>
            <person name="Priest M."/>
            <person name="Roberts A."/>
            <person name="Saif S."/>
            <person name="Shea T."/>
            <person name="Sykes S."/>
            <person name="Wortman J."/>
            <person name="Nusbaum C."/>
            <person name="Birren B."/>
        </authorList>
    </citation>
    <scope>NUCLEOTIDE SEQUENCE</scope>
    <source>
        <strain evidence="8">CBS 10117</strain>
    </source>
</reference>
<keyword evidence="4 6" id="KW-1133">Transmembrane helix</keyword>
<dbReference type="FunFam" id="1.20.1250.20:FF:000013">
    <property type="entry name" value="MFS general substrate transporter"/>
    <property type="match status" value="1"/>
</dbReference>
<dbReference type="FunFam" id="1.20.1250.20:FF:000057">
    <property type="entry name" value="MFS general substrate transporter"/>
    <property type="match status" value="1"/>
</dbReference>
<feature type="transmembrane region" description="Helical" evidence="6">
    <location>
        <begin position="191"/>
        <end position="212"/>
    </location>
</feature>
<dbReference type="GO" id="GO:0016020">
    <property type="term" value="C:membrane"/>
    <property type="evidence" value="ECO:0007669"/>
    <property type="project" value="UniProtKB-SubCell"/>
</dbReference>
<evidence type="ECO:0000256" key="6">
    <source>
        <dbReference type="SAM" id="Phobius"/>
    </source>
</evidence>
<dbReference type="InterPro" id="IPR011701">
    <property type="entry name" value="MFS"/>
</dbReference>
<evidence type="ECO:0000256" key="1">
    <source>
        <dbReference type="ARBA" id="ARBA00004141"/>
    </source>
</evidence>
<dbReference type="InterPro" id="IPR020846">
    <property type="entry name" value="MFS_dom"/>
</dbReference>
<dbReference type="InterPro" id="IPR036259">
    <property type="entry name" value="MFS_trans_sf"/>
</dbReference>
<feature type="transmembrane region" description="Helical" evidence="6">
    <location>
        <begin position="418"/>
        <end position="439"/>
    </location>
</feature>
<feature type="transmembrane region" description="Helical" evidence="6">
    <location>
        <begin position="224"/>
        <end position="244"/>
    </location>
</feature>
<dbReference type="RefSeq" id="XP_065825208.1">
    <property type="nucleotide sequence ID" value="XM_065969136.1"/>
</dbReference>
<evidence type="ECO:0000256" key="3">
    <source>
        <dbReference type="ARBA" id="ARBA00022692"/>
    </source>
</evidence>
<feature type="transmembrane region" description="Helical" evidence="6">
    <location>
        <begin position="98"/>
        <end position="120"/>
    </location>
</feature>
<dbReference type="SUPFAM" id="SSF103473">
    <property type="entry name" value="MFS general substrate transporter"/>
    <property type="match status" value="1"/>
</dbReference>
<reference evidence="8" key="2">
    <citation type="submission" date="2024-02" db="EMBL/GenBank/DDBJ databases">
        <title>Comparative genomics of Cryptococcus and Kwoniella reveals pathogenesis evolution and contrasting modes of karyotype evolution via chromosome fusion or intercentromeric recombination.</title>
        <authorList>
            <person name="Coelho M.A."/>
            <person name="David-Palma M."/>
            <person name="Shea T."/>
            <person name="Bowers K."/>
            <person name="McGinley-Smith S."/>
            <person name="Mohammad A.W."/>
            <person name="Gnirke A."/>
            <person name="Yurkov A.M."/>
            <person name="Nowrousian M."/>
            <person name="Sun S."/>
            <person name="Cuomo C.A."/>
            <person name="Heitman J."/>
        </authorList>
    </citation>
    <scope>NUCLEOTIDE SEQUENCE</scope>
    <source>
        <strain evidence="8">CBS 10117</strain>
    </source>
</reference>
<organism evidence="8 9">
    <name type="scientific">Kwoniella dejecticola CBS 10117</name>
    <dbReference type="NCBI Taxonomy" id="1296121"/>
    <lineage>
        <taxon>Eukaryota</taxon>
        <taxon>Fungi</taxon>
        <taxon>Dikarya</taxon>
        <taxon>Basidiomycota</taxon>
        <taxon>Agaricomycotina</taxon>
        <taxon>Tremellomycetes</taxon>
        <taxon>Tremellales</taxon>
        <taxon>Cryptococcaceae</taxon>
        <taxon>Kwoniella</taxon>
    </lineage>
</organism>
<feature type="transmembrane region" description="Helical" evidence="6">
    <location>
        <begin position="334"/>
        <end position="351"/>
    </location>
</feature>
<sequence length="516" mass="57280">MSANINPIDDKPSGDVMHLEAMRSPADGEEDLKHPGLGQVVKLTPEEEARVKVIKRKIDLRMIAIVVIYIMNQLDRSNMPAARLKGFQSDLKMTDAQYSTTISILYVGYIIAQVPSNLLLNWCGRPSFYLPFWMMCWGAVSACTGVVTSFQGAVLCRFFLGFAEAPLFPGALFLLSRWYTREELGKRVTGLWMANFISNALNGLISAGILAGTEGKLGHRGWRWLFWIDGGMTVLIAFLTIPILPDFPHNDRWLSASDRALAQKRLTLETGEADDDAQLSAARVAWLCITDPKAWLFVFSLFGQGVALSFQQFFPTLLIVKTLGYDATKTLLLTAPPWVLAGIVAYVNAYVSDKRGRRFEHLIGPYCVAIIGFIIAATTTATAPRYISMFLMAIANAGYLLNFPWISAVFPRPPAKRAAVLAMVNSLGNLGTVAGSYVFPTKWGPSYAKTWAIMCACFVFGILMLLVLRMWFARLNRKMDKGLYVLGEDGNVRPNDALDGSHVAVNENLMAWRYQL</sequence>
<dbReference type="Proteomes" id="UP000078595">
    <property type="component" value="Chromosome 6"/>
</dbReference>
<dbReference type="PANTHER" id="PTHR43791:SF6">
    <property type="entry name" value="TRANSPORTER, PUTATIVE (AFU_ORTHOLOGUE AFUA_1G16690)-RELATED"/>
    <property type="match status" value="1"/>
</dbReference>
<dbReference type="EMBL" id="CP144535">
    <property type="protein sequence ID" value="WWC62724.1"/>
    <property type="molecule type" value="Genomic_DNA"/>
</dbReference>
<evidence type="ECO:0000313" key="9">
    <source>
        <dbReference type="Proteomes" id="UP000078595"/>
    </source>
</evidence>
<feature type="transmembrane region" description="Helical" evidence="6">
    <location>
        <begin position="387"/>
        <end position="406"/>
    </location>
</feature>
<keyword evidence="9" id="KW-1185">Reference proteome</keyword>
<keyword evidence="5 6" id="KW-0472">Membrane</keyword>
<evidence type="ECO:0000313" key="8">
    <source>
        <dbReference type="EMBL" id="WWC62724.1"/>
    </source>
</evidence>
<dbReference type="GeneID" id="28968931"/>
<evidence type="ECO:0000256" key="2">
    <source>
        <dbReference type="ARBA" id="ARBA00022448"/>
    </source>
</evidence>
<feature type="transmembrane region" description="Helical" evidence="6">
    <location>
        <begin position="132"/>
        <end position="152"/>
    </location>
</feature>
<proteinExistence type="predicted"/>
<dbReference type="Pfam" id="PF07690">
    <property type="entry name" value="MFS_1"/>
    <property type="match status" value="1"/>
</dbReference>
<gene>
    <name evidence="8" type="ORF">I303_105321</name>
</gene>
<keyword evidence="2" id="KW-0813">Transport</keyword>
<dbReference type="PROSITE" id="PS50850">
    <property type="entry name" value="MFS"/>
    <property type="match status" value="1"/>
</dbReference>
<keyword evidence="3 6" id="KW-0812">Transmembrane</keyword>
<protein>
    <recommendedName>
        <fullName evidence="7">Major facilitator superfamily (MFS) profile domain-containing protein</fullName>
    </recommendedName>
</protein>
<feature type="transmembrane region" description="Helical" evidence="6">
    <location>
        <begin position="294"/>
        <end position="314"/>
    </location>
</feature>
<comment type="subcellular location">
    <subcellularLocation>
        <location evidence="1">Membrane</location>
        <topology evidence="1">Multi-pass membrane protein</topology>
    </subcellularLocation>
</comment>
<evidence type="ECO:0000259" key="7">
    <source>
        <dbReference type="PROSITE" id="PS50850"/>
    </source>
</evidence>
<dbReference type="GO" id="GO:0022857">
    <property type="term" value="F:transmembrane transporter activity"/>
    <property type="evidence" value="ECO:0007669"/>
    <property type="project" value="InterPro"/>
</dbReference>
<feature type="transmembrane region" description="Helical" evidence="6">
    <location>
        <begin position="363"/>
        <end position="381"/>
    </location>
</feature>
<dbReference type="KEGG" id="kdj:28968931"/>
<accession>A0AAJ8KQA8</accession>
<evidence type="ECO:0000256" key="4">
    <source>
        <dbReference type="ARBA" id="ARBA00022989"/>
    </source>
</evidence>
<name>A0AAJ8KQA8_9TREE</name>
<dbReference type="PANTHER" id="PTHR43791">
    <property type="entry name" value="PERMEASE-RELATED"/>
    <property type="match status" value="1"/>
</dbReference>
<feature type="transmembrane region" description="Helical" evidence="6">
    <location>
        <begin position="158"/>
        <end position="179"/>
    </location>
</feature>